<feature type="compositionally biased region" description="Low complexity" evidence="1">
    <location>
        <begin position="14"/>
        <end position="36"/>
    </location>
</feature>
<comment type="caution">
    <text evidence="2">The sequence shown here is derived from an EMBL/GenBank/DDBJ whole genome shotgun (WGS) entry which is preliminary data.</text>
</comment>
<reference evidence="2 3" key="1">
    <citation type="submission" date="2020-07" db="EMBL/GenBank/DDBJ databases">
        <title>Comparative genomics of pyrophilous fungi reveals a link between fire events and developmental genes.</title>
        <authorList>
            <consortium name="DOE Joint Genome Institute"/>
            <person name="Steindorff A.S."/>
            <person name="Carver A."/>
            <person name="Calhoun S."/>
            <person name="Stillman K."/>
            <person name="Liu H."/>
            <person name="Lipzen A."/>
            <person name="Pangilinan J."/>
            <person name="Labutti K."/>
            <person name="Bruns T.D."/>
            <person name="Grigoriev I.V."/>
        </authorList>
    </citation>
    <scope>NUCLEOTIDE SEQUENCE [LARGE SCALE GENOMIC DNA]</scope>
    <source>
        <strain evidence="2 3">CBS 144469</strain>
    </source>
</reference>
<feature type="region of interest" description="Disordered" evidence="1">
    <location>
        <begin position="1"/>
        <end position="38"/>
    </location>
</feature>
<protein>
    <submittedName>
        <fullName evidence="2">Uncharacterized protein</fullName>
    </submittedName>
</protein>
<evidence type="ECO:0000313" key="3">
    <source>
        <dbReference type="Proteomes" id="UP000521943"/>
    </source>
</evidence>
<organism evidence="2 3">
    <name type="scientific">Ephemerocybe angulata</name>
    <dbReference type="NCBI Taxonomy" id="980116"/>
    <lineage>
        <taxon>Eukaryota</taxon>
        <taxon>Fungi</taxon>
        <taxon>Dikarya</taxon>
        <taxon>Basidiomycota</taxon>
        <taxon>Agaricomycotina</taxon>
        <taxon>Agaricomycetes</taxon>
        <taxon>Agaricomycetidae</taxon>
        <taxon>Agaricales</taxon>
        <taxon>Agaricineae</taxon>
        <taxon>Psathyrellaceae</taxon>
        <taxon>Ephemerocybe</taxon>
    </lineage>
</organism>
<dbReference type="OrthoDB" id="3058122at2759"/>
<gene>
    <name evidence="2" type="ORF">DFP72DRAFT_21396</name>
</gene>
<keyword evidence="3" id="KW-1185">Reference proteome</keyword>
<dbReference type="AlphaFoldDB" id="A0A8H6IKN5"/>
<evidence type="ECO:0000313" key="2">
    <source>
        <dbReference type="EMBL" id="KAF6766493.1"/>
    </source>
</evidence>
<feature type="region of interest" description="Disordered" evidence="1">
    <location>
        <begin position="205"/>
        <end position="226"/>
    </location>
</feature>
<name>A0A8H6IKN5_9AGAR</name>
<dbReference type="EMBL" id="JACGCI010000001">
    <property type="protein sequence ID" value="KAF6766493.1"/>
    <property type="molecule type" value="Genomic_DNA"/>
</dbReference>
<dbReference type="Proteomes" id="UP000521943">
    <property type="component" value="Unassembled WGS sequence"/>
</dbReference>
<proteinExistence type="predicted"/>
<accession>A0A8H6IKN5</accession>
<sequence>MAAAETPQLRYDSSDCSARCSSASATPSTPNASLSSGAWHKPRALTAVTSPASSTTTTFVNTTYRGRFPCGRYHRARIIHTTLRTSLPVTPDRSDIDEAGSRFVAPLRRMLSSRKQEGRKVPLKPLLLPRRLGLEDAVAPSVCSATTEALPNQKHKKEGRRLSLVAVAGWLPYSIANPLSTTIVSPSTPDPTPHLKPLILARRNSEPIPATGSGPTSESDEVPPPGRTNMLAWLLDCIQRDMMPHWSVDAESLADEPASEMLLQNGQPRCIVVRAKRRRSALF</sequence>
<evidence type="ECO:0000256" key="1">
    <source>
        <dbReference type="SAM" id="MobiDB-lite"/>
    </source>
</evidence>